<dbReference type="PROSITE" id="PS51651">
    <property type="entry name" value="DOCKER"/>
    <property type="match status" value="1"/>
</dbReference>
<comment type="similarity">
    <text evidence="2">Belongs to the DOCK family.</text>
</comment>
<name>A0AAV7ZGU4_9EUKA</name>
<dbReference type="Pfam" id="PF20421">
    <property type="entry name" value="DHR-2_Lobe_C"/>
    <property type="match status" value="1"/>
</dbReference>
<feature type="region of interest" description="Disordered" evidence="3">
    <location>
        <begin position="539"/>
        <end position="718"/>
    </location>
</feature>
<dbReference type="InterPro" id="IPR046769">
    <property type="entry name" value="DOCKER_Lobe_A"/>
</dbReference>
<evidence type="ECO:0000259" key="5">
    <source>
        <dbReference type="PROSITE" id="PS51651"/>
    </source>
</evidence>
<evidence type="ECO:0000259" key="4">
    <source>
        <dbReference type="PROSITE" id="PS51650"/>
    </source>
</evidence>
<evidence type="ECO:0000313" key="6">
    <source>
        <dbReference type="EMBL" id="KAJ3439927.1"/>
    </source>
</evidence>
<dbReference type="PANTHER" id="PTHR23317">
    <property type="entry name" value="DEDICATOR OF CYTOKINESIS DOCK"/>
    <property type="match status" value="1"/>
</dbReference>
<dbReference type="InterPro" id="IPR026791">
    <property type="entry name" value="DOCK"/>
</dbReference>
<feature type="domain" description="C2 DOCK-type" evidence="4">
    <location>
        <begin position="741"/>
        <end position="901"/>
    </location>
</feature>
<feature type="compositionally biased region" description="Basic and acidic residues" evidence="3">
    <location>
        <begin position="546"/>
        <end position="558"/>
    </location>
</feature>
<comment type="caution">
    <text evidence="6">The sequence shown here is derived from an EMBL/GenBank/DDBJ whole genome shotgun (WGS) entry which is preliminary data.</text>
</comment>
<feature type="compositionally biased region" description="Basic residues" evidence="3">
    <location>
        <begin position="669"/>
        <end position="684"/>
    </location>
</feature>
<feature type="compositionally biased region" description="Basic and acidic residues" evidence="3">
    <location>
        <begin position="591"/>
        <end position="619"/>
    </location>
</feature>
<keyword evidence="1" id="KW-0344">Guanine-nucleotide releasing factor</keyword>
<organism evidence="6 7">
    <name type="scientific">Anaeramoeba flamelloides</name>
    <dbReference type="NCBI Taxonomy" id="1746091"/>
    <lineage>
        <taxon>Eukaryota</taxon>
        <taxon>Metamonada</taxon>
        <taxon>Anaeramoebidae</taxon>
        <taxon>Anaeramoeba</taxon>
    </lineage>
</organism>
<dbReference type="PROSITE" id="PS51650">
    <property type="entry name" value="C2_DOCK"/>
    <property type="match status" value="1"/>
</dbReference>
<feature type="domain" description="DOCKER" evidence="5">
    <location>
        <begin position="1771"/>
        <end position="2246"/>
    </location>
</feature>
<evidence type="ECO:0000313" key="7">
    <source>
        <dbReference type="Proteomes" id="UP001146793"/>
    </source>
</evidence>
<dbReference type="Pfam" id="PF14429">
    <property type="entry name" value="DOCK-C2"/>
    <property type="match status" value="1"/>
</dbReference>
<dbReference type="Gene3D" id="1.25.40.410">
    <property type="match status" value="1"/>
</dbReference>
<feature type="region of interest" description="Disordered" evidence="3">
    <location>
        <begin position="1259"/>
        <end position="1288"/>
    </location>
</feature>
<evidence type="ECO:0000256" key="2">
    <source>
        <dbReference type="PROSITE-ProRule" id="PRU00983"/>
    </source>
</evidence>
<dbReference type="Pfam" id="PF06920">
    <property type="entry name" value="DHR-2_Lobe_A"/>
    <property type="match status" value="1"/>
</dbReference>
<dbReference type="InterPro" id="IPR027357">
    <property type="entry name" value="DOCKER_dom"/>
</dbReference>
<accession>A0AAV7ZGU4</accession>
<reference evidence="6" key="1">
    <citation type="submission" date="2022-08" db="EMBL/GenBank/DDBJ databases">
        <title>Novel sulphate-reducing endosymbionts in the free-living metamonad Anaeramoeba.</title>
        <authorList>
            <person name="Jerlstrom-Hultqvist J."/>
            <person name="Cepicka I."/>
            <person name="Gallot-Lavallee L."/>
            <person name="Salas-Leiva D."/>
            <person name="Curtis B.A."/>
            <person name="Zahonova K."/>
            <person name="Pipaliya S."/>
            <person name="Dacks J."/>
            <person name="Roger A.J."/>
        </authorList>
    </citation>
    <scope>NUCLEOTIDE SEQUENCE</scope>
    <source>
        <strain evidence="6">Busselton2</strain>
    </source>
</reference>
<dbReference type="InterPro" id="IPR027007">
    <property type="entry name" value="C2_DOCK-type_domain"/>
</dbReference>
<feature type="compositionally biased region" description="Basic and acidic residues" evidence="3">
    <location>
        <begin position="692"/>
        <end position="702"/>
    </location>
</feature>
<dbReference type="PANTHER" id="PTHR23317:SF76">
    <property type="entry name" value="LD20667P"/>
    <property type="match status" value="1"/>
</dbReference>
<evidence type="ECO:0000256" key="1">
    <source>
        <dbReference type="ARBA" id="ARBA00022658"/>
    </source>
</evidence>
<sequence length="2269" mass="270398">MSEEDRKEKKKKQTLVNQLREYDLETEYLSVSVTKDAHFKLFCFSPKFIFIKKYQPYHLPSVNIRNKLLNYNNPTFQSLCLSSFSKTLLQTKINTSSFIQNVLHQRRNIGLLESSMDYEVDRIGHFEKLDFKTQAKKRVRNKRGTGRGAGKKPTLLRNFKNRQKLRRKRSYVSMLTRGKLVGNEKDDEIESIVGSKVIKTKVKKSDYSSSLFTERFTTKKLLKLKTRRNKKRFSLIEDFFESNLDPKTAPYKFETFFEEKFKEETNEPKRNEINPNERLVVFEPISLNFTRLRHNKDLVNEKYRCSVSLYDTINEIRLSENYYFQLPTVNKKQEQVHEQIQEDQGNNNNNNKNKNQKQKISQTTQTKRCIFKINKNENQKIVIVIRIQKKYSGDYDTMAEDYFENLNKNKKQKKISKKKQQQLDFIKNFQLNHSICYQDLGFLIFPLIDCNHLKIDKSFKNGVDLNPILRYTKSDLDQEIKNFVITDQSSLELIKKLEIPGYLTAKIWEIEKINRLGNKIIDSNFQFISLNNTLINNNENENENENENKNENENENNNKKINKEKKVLEEEEESEDELTSKKKSKNQKNKQGLEEKEESKKENIKNKKKKMEKDKEKKEKKLKKEKREKKEEESDKKPRKKKKARKKKKKLDESEGSEESERSENEKQKKLKTKTKKRKKKKKRKEPDESDESKRSEKEPSKRTSKNKTHKEEKRNINDINGMVLQKFSSKPDLNCNLKYYHNLFLYPIELINLKREFNIILIVIEYKKQPNLQRSGLKRIYGQLNEARFVYERNTILKQQKDILSFFDEIKIALKPIFNETDHLLFKFYTFTKQKTYLKLMGYSILHLNSSNLCQDVNTIHELKIYSRLNETNYLNNQGEIDSRNSKPIKTVFRFRMNLVSTIYPKNAILFEVYNNWAKLDSKNPPIDIFIENLLELNIQPLHILIQYLHPILEMYFNSLLTIEKKKPKIQIFLHLVKYLSTIRDELKNLKKIDHLNLYLEYYFQKFQSYDNESFLFVEILWLWVHCLKSSTSRRRKKINNDLVSVSGFLLKIILKSIILYLNKINKLNQILKLNYNLNKNTNKFNSFNLNLIEQFQELFDLLFDQLVINLKNNVNFSILINHSIAETISSLFTLFDRGIIYQLLLNYLENFDLEKNDNNQNLILFKLQILDILFKKKYFIQLNFPIIYVFPKKCNIFNYLCQKHPLSGIFMNIYLKLFSNLDNVDNAINFEKANNWFTNLLFDHLIKLKFIDNNTDKNSNNNKNKNKYAKNNNNNNNNNNKDNNELINNNSNDFKSNIFSIYFSYILILIEKIDIIEKFPLDIQRLLFINFLIILKYMNQKYLYHWLKIEKDSKIKNFWKLFILCLNSFEYLGKEQLKKNIYQKNKEEKENDRNNDFIGNSNKVRKKNVNQINNLWTKINTNISDNESSIINIDDFTYKNKNKTGKNAKNNNAKKNGYKKGKGGQEENDTENLQVAFNEEMININNLNLINKKNKKAVFFIEKEDKLENKGLKKKVENKKWDTKNNYYHLNRLKINEREKEKINSIKIPIIKQILEKRISNESNTIILELIENLFINFYSELIQESINKKGGKLRNLFKIFLYLLKIKTNYFFTNEILKTLVWLIQNFSRKIFFEENDLLGELISLTIKKTLYLNHETRAVSNTIIYLFILFSYRYHKNLTKITILLDLSYEKLLNDLTKNFTQKEIIFYKKSLSILSTLINASKKKHFRSNCKKLINNLQKLLLDSFRIRDQQFDPQTYADVLLRVANFHWETPYIRYAWLQRLIKFQLSKGNYLEVGIIQLHQCATISEYLFHINPNRHWLPRGAKDLIHLHPSLKEECYDQKERLPNLKYITRDIFSENGLIACLLDCINNLTKAKATELLIDAYQILIKIYKYRKDYKNNSMIHNTLKHCYEGLVNEKVNKTTLFGYYYKIDFYGKLLGENHNTSFIYKLPPEIMIFDLKTKLLQTFSKKYQKNSIIIIPENEMKNNLLEKNKIYISMKSVLPYFPQKQSNGGDGSGNKLRKSEYKKMFGTNKFFCDEQTRTINKREKNETQNKNLNENVDVDVDVDVDENVNENKNKNDQKEFKQEYKQVRYIYKTKNVFPYMNTRMKIIKTKKISFSTIETAILDIQNKNKQFQEIFSMYDHSYNQLAILLSGSLIPQVNSGPFENAKTFLQNVSNYDQTHIKKFKKCLLLLIENLSQGLQLHSYMVSSEHQNFHDTLVSVLEKIKQIYVPILSGEKKINIFKDISISKLIENDLKEQEIN</sequence>
<dbReference type="Gene3D" id="1.20.58.740">
    <property type="match status" value="1"/>
</dbReference>
<dbReference type="GO" id="GO:0007264">
    <property type="term" value="P:small GTPase-mediated signal transduction"/>
    <property type="evidence" value="ECO:0007669"/>
    <property type="project" value="InterPro"/>
</dbReference>
<dbReference type="GO" id="GO:0005085">
    <property type="term" value="F:guanyl-nucleotide exchange factor activity"/>
    <property type="evidence" value="ECO:0007669"/>
    <property type="project" value="UniProtKB-KW"/>
</dbReference>
<dbReference type="EMBL" id="JANTQA010000032">
    <property type="protein sequence ID" value="KAJ3439927.1"/>
    <property type="molecule type" value="Genomic_DNA"/>
</dbReference>
<feature type="compositionally biased region" description="Basic residues" evidence="3">
    <location>
        <begin position="637"/>
        <end position="649"/>
    </location>
</feature>
<feature type="region of interest" description="Disordered" evidence="3">
    <location>
        <begin position="334"/>
        <end position="363"/>
    </location>
</feature>
<protein>
    <submittedName>
        <fullName evidence="6">Dedicator of cytokinesis dock</fullName>
    </submittedName>
</protein>
<dbReference type="InterPro" id="IPR046773">
    <property type="entry name" value="DOCKER_Lobe_C"/>
</dbReference>
<feature type="region of interest" description="Disordered" evidence="3">
    <location>
        <begin position="1443"/>
        <end position="1470"/>
    </location>
</feature>
<dbReference type="Proteomes" id="UP001146793">
    <property type="component" value="Unassembled WGS sequence"/>
</dbReference>
<evidence type="ECO:0000256" key="3">
    <source>
        <dbReference type="SAM" id="MobiDB-lite"/>
    </source>
</evidence>
<proteinExistence type="inferred from homology"/>
<gene>
    <name evidence="6" type="ORF">M0812_15970</name>
</gene>
<feature type="compositionally biased region" description="Basic and acidic residues" evidence="3">
    <location>
        <begin position="659"/>
        <end position="668"/>
    </location>
</feature>
<dbReference type="InterPro" id="IPR043161">
    <property type="entry name" value="DOCK_C_lobe_A"/>
</dbReference>
<dbReference type="InterPro" id="IPR043162">
    <property type="entry name" value="DOCK_C_lobe_C"/>
</dbReference>